<feature type="transmembrane region" description="Helical" evidence="8">
    <location>
        <begin position="240"/>
        <end position="268"/>
    </location>
</feature>
<feature type="domain" description="Major facilitator superfamily (MFS) profile" evidence="9">
    <location>
        <begin position="1"/>
        <end position="427"/>
    </location>
</feature>
<dbReference type="HOGENOM" id="CLU_001265_30_13_1"/>
<dbReference type="GeneID" id="27309701"/>
<dbReference type="EMBL" id="KN847532">
    <property type="protein sequence ID" value="KIW07806.1"/>
    <property type="molecule type" value="Genomic_DNA"/>
</dbReference>
<dbReference type="GO" id="GO:0005351">
    <property type="term" value="F:carbohydrate:proton symporter activity"/>
    <property type="evidence" value="ECO:0007669"/>
    <property type="project" value="TreeGrafter"/>
</dbReference>
<comment type="similarity">
    <text evidence="2">Belongs to the major facilitator superfamily. Sugar transporter (TC 2.A.1.1) family.</text>
</comment>
<dbReference type="PROSITE" id="PS50850">
    <property type="entry name" value="MFS"/>
    <property type="match status" value="1"/>
</dbReference>
<dbReference type="PANTHER" id="PTHR48022">
    <property type="entry name" value="PLASTIDIC GLUCOSE TRANSPORTER 4"/>
    <property type="match status" value="1"/>
</dbReference>
<dbReference type="AlphaFoldDB" id="A0A0D1XYB4"/>
<dbReference type="Proteomes" id="UP000053259">
    <property type="component" value="Unassembled WGS sequence"/>
</dbReference>
<evidence type="ECO:0000256" key="2">
    <source>
        <dbReference type="ARBA" id="ARBA00010992"/>
    </source>
</evidence>
<feature type="transmembrane region" description="Helical" evidence="8">
    <location>
        <begin position="334"/>
        <end position="354"/>
    </location>
</feature>
<evidence type="ECO:0000256" key="3">
    <source>
        <dbReference type="ARBA" id="ARBA00022448"/>
    </source>
</evidence>
<feature type="transmembrane region" description="Helical" evidence="8">
    <location>
        <begin position="375"/>
        <end position="396"/>
    </location>
</feature>
<feature type="transmembrane region" description="Helical" evidence="8">
    <location>
        <begin position="304"/>
        <end position="328"/>
    </location>
</feature>
<sequence>MLDKIIVNSYNLWVVVFVAIGTISTAYGLAIIGSTVGQPNFYIYFNLATAGEPGYDHTTNMIGALNGVNSAGAIFGCAVDLAMFLVGRFVAGWGAGMLACVVPMYQAEVSTPETRGAMIMYAVGYSLAGWLGYACYFMSADNPHVEFSWRFPLAFQCFFPLVLLLGQGFVPYSPRWLLSKGRRKEAWEIVKKLHATKADINHVRAKEEFYLIEKQYELDASLPNRFLEIFRNGPDRKRALIGFILMWGDQFLGIFVLTNYGVLIYASLGLTGSIPLLLNACWTSFTLIGNTWTAFYVDKFGRRTFMLIGSIGCTVCVIFLCALTAEFLNTENTAGLRAAVFFIFFYIFWWCFFIDATQYVYIAEIFPNHLRSQGVALGLSSFYLASEITLVGAPVALNQIGWKFYLVLICPSIVYITLIYFLFPETKGRTLEEIGALFGDTNIASHWYGLTEEEKIKIHEQALEKKYTHDKDEDEQNTREKMSVDEANDDYDKKEEHLASTH</sequence>
<keyword evidence="6 8" id="KW-0472">Membrane</keyword>
<evidence type="ECO:0000313" key="10">
    <source>
        <dbReference type="EMBL" id="KIW07806.1"/>
    </source>
</evidence>
<dbReference type="PRINTS" id="PR00171">
    <property type="entry name" value="SUGRTRNSPORT"/>
</dbReference>
<feature type="transmembrane region" description="Helical" evidence="8">
    <location>
        <begin position="12"/>
        <end position="32"/>
    </location>
</feature>
<comment type="subcellular location">
    <subcellularLocation>
        <location evidence="1">Membrane</location>
        <topology evidence="1">Multi-pass membrane protein</topology>
    </subcellularLocation>
</comment>
<feature type="region of interest" description="Disordered" evidence="7">
    <location>
        <begin position="467"/>
        <end position="502"/>
    </location>
</feature>
<proteinExistence type="inferred from homology"/>
<evidence type="ECO:0000256" key="4">
    <source>
        <dbReference type="ARBA" id="ARBA00022692"/>
    </source>
</evidence>
<feature type="transmembrane region" description="Helical" evidence="8">
    <location>
        <begin position="274"/>
        <end position="297"/>
    </location>
</feature>
<protein>
    <recommendedName>
        <fullName evidence="9">Major facilitator superfamily (MFS) profile domain-containing protein</fullName>
    </recommendedName>
</protein>
<feature type="transmembrane region" description="Helical" evidence="8">
    <location>
        <begin position="81"/>
        <end position="105"/>
    </location>
</feature>
<evidence type="ECO:0000256" key="7">
    <source>
        <dbReference type="SAM" id="MobiDB-lite"/>
    </source>
</evidence>
<feature type="transmembrane region" description="Helical" evidence="8">
    <location>
        <begin position="151"/>
        <end position="173"/>
    </location>
</feature>
<dbReference type="RefSeq" id="XP_016217675.1">
    <property type="nucleotide sequence ID" value="XM_016354663.1"/>
</dbReference>
<dbReference type="Gene3D" id="1.20.1250.20">
    <property type="entry name" value="MFS general substrate transporter like domains"/>
    <property type="match status" value="1"/>
</dbReference>
<dbReference type="PROSITE" id="PS00216">
    <property type="entry name" value="SUGAR_TRANSPORT_1"/>
    <property type="match status" value="1"/>
</dbReference>
<dbReference type="InterPro" id="IPR020846">
    <property type="entry name" value="MFS_dom"/>
</dbReference>
<feature type="transmembrane region" description="Helical" evidence="8">
    <location>
        <begin position="402"/>
        <end position="423"/>
    </location>
</feature>
<feature type="transmembrane region" description="Helical" evidence="8">
    <location>
        <begin position="117"/>
        <end position="139"/>
    </location>
</feature>
<dbReference type="VEuPathDB" id="FungiDB:PV09_01728"/>
<reference evidence="10 11" key="1">
    <citation type="submission" date="2015-01" db="EMBL/GenBank/DDBJ databases">
        <title>The Genome Sequence of Ochroconis gallopava CBS43764.</title>
        <authorList>
            <consortium name="The Broad Institute Genomics Platform"/>
            <person name="Cuomo C."/>
            <person name="de Hoog S."/>
            <person name="Gorbushina A."/>
            <person name="Stielow B."/>
            <person name="Teixiera M."/>
            <person name="Abouelleil A."/>
            <person name="Chapman S.B."/>
            <person name="Priest M."/>
            <person name="Young S.K."/>
            <person name="Wortman J."/>
            <person name="Nusbaum C."/>
            <person name="Birren B."/>
        </authorList>
    </citation>
    <scope>NUCLEOTIDE SEQUENCE [LARGE SCALE GENOMIC DNA]</scope>
    <source>
        <strain evidence="10 11">CBS 43764</strain>
    </source>
</reference>
<keyword evidence="5 8" id="KW-1133">Transmembrane helix</keyword>
<dbReference type="InParanoid" id="A0A0D1XYB4"/>
<name>A0A0D1XYB4_9PEZI</name>
<accession>A0A0D1XYB4</accession>
<dbReference type="OrthoDB" id="6612291at2759"/>
<dbReference type="InterPro" id="IPR003663">
    <property type="entry name" value="Sugar/inositol_transpt"/>
</dbReference>
<dbReference type="InterPro" id="IPR050360">
    <property type="entry name" value="MFS_Sugar_Transporters"/>
</dbReference>
<organism evidence="10 11">
    <name type="scientific">Verruconis gallopava</name>
    <dbReference type="NCBI Taxonomy" id="253628"/>
    <lineage>
        <taxon>Eukaryota</taxon>
        <taxon>Fungi</taxon>
        <taxon>Dikarya</taxon>
        <taxon>Ascomycota</taxon>
        <taxon>Pezizomycotina</taxon>
        <taxon>Dothideomycetes</taxon>
        <taxon>Pleosporomycetidae</taxon>
        <taxon>Venturiales</taxon>
        <taxon>Sympoventuriaceae</taxon>
        <taxon>Verruconis</taxon>
    </lineage>
</organism>
<keyword evidence="3" id="KW-0813">Transport</keyword>
<evidence type="ECO:0000313" key="11">
    <source>
        <dbReference type="Proteomes" id="UP000053259"/>
    </source>
</evidence>
<dbReference type="GO" id="GO:0016020">
    <property type="term" value="C:membrane"/>
    <property type="evidence" value="ECO:0007669"/>
    <property type="project" value="UniProtKB-SubCell"/>
</dbReference>
<gene>
    <name evidence="10" type="ORF">PV09_01728</name>
</gene>
<keyword evidence="11" id="KW-1185">Reference proteome</keyword>
<dbReference type="Pfam" id="PF00083">
    <property type="entry name" value="Sugar_tr"/>
    <property type="match status" value="1"/>
</dbReference>
<keyword evidence="4 8" id="KW-0812">Transmembrane</keyword>
<dbReference type="InterPro" id="IPR005829">
    <property type="entry name" value="Sugar_transporter_CS"/>
</dbReference>
<evidence type="ECO:0000256" key="6">
    <source>
        <dbReference type="ARBA" id="ARBA00023136"/>
    </source>
</evidence>
<evidence type="ECO:0000259" key="9">
    <source>
        <dbReference type="PROSITE" id="PS50850"/>
    </source>
</evidence>
<evidence type="ECO:0000256" key="8">
    <source>
        <dbReference type="SAM" id="Phobius"/>
    </source>
</evidence>
<dbReference type="InterPro" id="IPR036259">
    <property type="entry name" value="MFS_trans_sf"/>
</dbReference>
<dbReference type="PANTHER" id="PTHR48022:SF38">
    <property type="entry name" value="MAJOR FACILITATOR SUPERFAMILY (MFS) PROFILE DOMAIN-CONTAINING PROTEIN-RELATED"/>
    <property type="match status" value="1"/>
</dbReference>
<dbReference type="InterPro" id="IPR005828">
    <property type="entry name" value="MFS_sugar_transport-like"/>
</dbReference>
<dbReference type="SUPFAM" id="SSF103473">
    <property type="entry name" value="MFS general substrate transporter"/>
    <property type="match status" value="1"/>
</dbReference>
<evidence type="ECO:0000256" key="5">
    <source>
        <dbReference type="ARBA" id="ARBA00022989"/>
    </source>
</evidence>
<evidence type="ECO:0000256" key="1">
    <source>
        <dbReference type="ARBA" id="ARBA00004141"/>
    </source>
</evidence>